<dbReference type="InterPro" id="IPR018515">
    <property type="entry name" value="Tuberin-type_domain"/>
</dbReference>
<evidence type="ECO:0000256" key="2">
    <source>
        <dbReference type="SAM" id="MobiDB-lite"/>
    </source>
</evidence>
<feature type="compositionally biased region" description="Low complexity" evidence="2">
    <location>
        <begin position="1"/>
        <end position="18"/>
    </location>
</feature>
<dbReference type="SUPFAM" id="SSF48371">
    <property type="entry name" value="ARM repeat"/>
    <property type="match status" value="1"/>
</dbReference>
<dbReference type="PANTHER" id="PTHR10063">
    <property type="entry name" value="TUBERIN"/>
    <property type="match status" value="1"/>
</dbReference>
<dbReference type="GO" id="GO:0032007">
    <property type="term" value="P:negative regulation of TOR signaling"/>
    <property type="evidence" value="ECO:0000318"/>
    <property type="project" value="GO_Central"/>
</dbReference>
<feature type="compositionally biased region" description="Polar residues" evidence="2">
    <location>
        <begin position="1091"/>
        <end position="1111"/>
    </location>
</feature>
<keyword evidence="5" id="KW-1185">Reference proteome</keyword>
<accession>B3S9A3</accession>
<dbReference type="FunCoup" id="B3S9A3">
    <property type="interactions" value="1118"/>
</dbReference>
<dbReference type="PhylomeDB" id="B3S9A3"/>
<proteinExistence type="predicted"/>
<dbReference type="Proteomes" id="UP000009022">
    <property type="component" value="Unassembled WGS sequence"/>
</dbReference>
<dbReference type="SUPFAM" id="SSF111347">
    <property type="entry name" value="Rap/Ran-GAP"/>
    <property type="match status" value="1"/>
</dbReference>
<dbReference type="CTD" id="6758082"/>
<dbReference type="InterPro" id="IPR016024">
    <property type="entry name" value="ARM-type_fold"/>
</dbReference>
<dbReference type="InterPro" id="IPR000331">
    <property type="entry name" value="Rap/Ran_GAP_dom"/>
</dbReference>
<dbReference type="KEGG" id="tad:TRIADDRAFT_60832"/>
<dbReference type="OrthoDB" id="5797019at2759"/>
<dbReference type="InterPro" id="IPR024584">
    <property type="entry name" value="Tuberin_N"/>
</dbReference>
<dbReference type="HOGENOM" id="CLU_001122_0_0_1"/>
<evidence type="ECO:0000256" key="1">
    <source>
        <dbReference type="ARBA" id="ARBA00022468"/>
    </source>
</evidence>
<feature type="region of interest" description="Disordered" evidence="2">
    <location>
        <begin position="1234"/>
        <end position="1258"/>
    </location>
</feature>
<dbReference type="PANTHER" id="PTHR10063:SF0">
    <property type="entry name" value="TUBERIN"/>
    <property type="match status" value="1"/>
</dbReference>
<dbReference type="OMA" id="CDIMSAI"/>
<name>B3S9A3_TRIAD</name>
<dbReference type="Pfam" id="PF11864">
    <property type="entry name" value="DUF3384"/>
    <property type="match status" value="1"/>
</dbReference>
<dbReference type="InterPro" id="IPR035974">
    <property type="entry name" value="Rap/Ran-GAP_sf"/>
</dbReference>
<dbReference type="PROSITE" id="PS50085">
    <property type="entry name" value="RAPGAP"/>
    <property type="match status" value="1"/>
</dbReference>
<keyword evidence="1" id="KW-0343">GTPase activation</keyword>
<feature type="region of interest" description="Disordered" evidence="2">
    <location>
        <begin position="1"/>
        <end position="23"/>
    </location>
</feature>
<dbReference type="GO" id="GO:0005634">
    <property type="term" value="C:nucleus"/>
    <property type="evidence" value="ECO:0007669"/>
    <property type="project" value="InterPro"/>
</dbReference>
<feature type="region of interest" description="Disordered" evidence="2">
    <location>
        <begin position="1073"/>
        <end position="1111"/>
    </location>
</feature>
<feature type="domain" description="Rap-GAP" evidence="3">
    <location>
        <begin position="1438"/>
        <end position="1664"/>
    </location>
</feature>
<reference evidence="4 5" key="1">
    <citation type="journal article" date="2008" name="Nature">
        <title>The Trichoplax genome and the nature of placozoans.</title>
        <authorList>
            <person name="Srivastava M."/>
            <person name="Begovic E."/>
            <person name="Chapman J."/>
            <person name="Putnam N.H."/>
            <person name="Hellsten U."/>
            <person name="Kawashima T."/>
            <person name="Kuo A."/>
            <person name="Mitros T."/>
            <person name="Salamov A."/>
            <person name="Carpenter M.L."/>
            <person name="Signorovitch A.Y."/>
            <person name="Moreno M.A."/>
            <person name="Kamm K."/>
            <person name="Grimwood J."/>
            <person name="Schmutz J."/>
            <person name="Shapiro H."/>
            <person name="Grigoriev I.V."/>
            <person name="Buss L.W."/>
            <person name="Schierwater B."/>
            <person name="Dellaporta S.L."/>
            <person name="Rokhsar D.S."/>
        </authorList>
    </citation>
    <scope>NUCLEOTIDE SEQUENCE [LARGE SCALE GENOMIC DNA]</scope>
    <source>
        <strain evidence="4 5">Grell-BS-1999</strain>
    </source>
</reference>
<dbReference type="GO" id="GO:0005096">
    <property type="term" value="F:GTPase activator activity"/>
    <property type="evidence" value="ECO:0000318"/>
    <property type="project" value="GO_Central"/>
</dbReference>
<organism evidence="4 5">
    <name type="scientific">Trichoplax adhaerens</name>
    <name type="common">Trichoplax reptans</name>
    <dbReference type="NCBI Taxonomy" id="10228"/>
    <lineage>
        <taxon>Eukaryota</taxon>
        <taxon>Metazoa</taxon>
        <taxon>Placozoa</taxon>
        <taxon>Uniplacotomia</taxon>
        <taxon>Trichoplacea</taxon>
        <taxon>Trichoplacidae</taxon>
        <taxon>Trichoplax</taxon>
    </lineage>
</organism>
<dbReference type="Gene3D" id="3.40.50.11210">
    <property type="entry name" value="Rap/Ran-GAP"/>
    <property type="match status" value="1"/>
</dbReference>
<protein>
    <recommendedName>
        <fullName evidence="3">Rap-GAP domain-containing protein</fullName>
    </recommendedName>
</protein>
<dbReference type="STRING" id="10228.B3S9A3"/>
<dbReference type="GO" id="GO:0033596">
    <property type="term" value="C:TSC1-TSC2 complex"/>
    <property type="evidence" value="ECO:0000318"/>
    <property type="project" value="GO_Central"/>
</dbReference>
<dbReference type="InParanoid" id="B3S9A3"/>
<dbReference type="eggNOG" id="KOG3687">
    <property type="taxonomic scope" value="Eukaryota"/>
</dbReference>
<dbReference type="GeneID" id="6758082"/>
<dbReference type="EMBL" id="DS985258">
    <property type="protein sequence ID" value="EDV20611.1"/>
    <property type="molecule type" value="Genomic_DNA"/>
</dbReference>
<evidence type="ECO:0000313" key="4">
    <source>
        <dbReference type="EMBL" id="EDV20611.1"/>
    </source>
</evidence>
<gene>
    <name evidence="4" type="ORF">TRIADDRAFT_60832</name>
</gene>
<dbReference type="InterPro" id="IPR027107">
    <property type="entry name" value="Tuberin/Ral-act_asu"/>
</dbReference>
<sequence length="1711" mass="193632">MDSSPNQSGNQSGNNSRNAGRKESIKNKLQHFLGIRQTTNVARENSQSAKSPPLETIVCSVSVLKDIGPESSITQRIKALRDLQKVIQKHKIEKFGIEAIWEAMKDIILTKNFSIENRQEALLFVNYLILSQRDQLEILRLYFFRFIKEKLTDSMDMPYRLEMLKALTNCGKDVSYFQEEIGPFLCILTKDIISLGKAHNFLQFVANIFRFNSCCLDDNEVENILSQICYLCRLTENPVNLKEGLNVLDAVIRYSSVPSNALEDLVAVLCRVVNLKDFANSSWQIMRNLIGSHLGHSSIYTMCCVLQNSDNYQDINLLRGAVSFIGICLWGQRSVEAMKYSSTSVLPSFLQVLNCNQPIVAYEIAISIQRLIKKYSSNLQVVTWDILLDIIESLVRYCQDSQLSDERLTAVTHDILTHIEQIYESNSYNGPTKKLFAILEANSDTRPTSSVLVQISYHSQYLHPTTDNWLGKLAAMMDKYFKFDVRTEVRCKMLSVLFDIYRMHQSIYEEEIIGDIVGPCLLQCVIDERDHGVRVVVINFLIDIIVNSNARIRSDVINTMECIVCTYLRIDTSAVVEDGEMLLQDVNLAIVGLIDAFKELFLRQPPEFAQKIYNILLDHLLLHYQRKFNGLTACQLRCTVFKWLLQLRINHRGSVGVMKTVEGRDIVQFSPYLLFQVDENIDREEVIDATQADHRYELWKVAKISYAKATNAILHCLETERDWAVLIIVLKNMEQLLQYKELILSGKNLNSICRSLHLMINDNEMFFRRIQGVPYGVSMEDFRACVSCVLEVIICYHERLDVSTQSALVKCFENGLGQKRADLCVRSLTLCLLEMPDVTLKQVPALLRIFASLEHSTSVAQAILEFFSALTTCRYSYSNLSEDDYMNIIATLVPLANPYSYAHFIAILSYHVILNWFAKCNIHVRQALAGNLMNALQIECHQQSTDSSSSSVRRSTSLRQMDDALIAGHISRDNRPRSVTVNVSNVSNTMVPLTVATESYKNPATKGNLSVSKARQLHQEMTEISLDFICRVTFASYSPTCSKRSQSMEMLLRDGLSQTYIINGSVVTITTSRASPQTTDISTASKDDKQSFISEQNRQQGTSDISPSSTIDAFGYEGQDTGYRKNLSCSCAEIVIRRATGNVSWVIQTNNKLSEQPFHRELNEILCENDIFTMKRGSGLKNRTTELPELTELTKVNDFRQGSQSERRFNKIREVEEHQIPDKTTDIEKKFQQMTDPNVSNNAASRLGRQSVSSSNSFDDYSSIDLSVKSSSYDQLSGRLQQLQPDSDNQIFLGESSSDHISVNMMKEDVKGDTAGRAKSLDNERPNKLPVDDACLNKSSIILNEDASEENAAIVEENPTYTKTKSEDRVAAKGNDLTFTIDFNVIAQIRQSLRTKEDLHNELTPSYVLFHILQLPIVGMDYSNITVVPNVEVLNRAINQIDRIPPFSTHKIGLVYVDKGQENNEQAILKNTFGSKNYQNFLNELSDLIDLQNPSTLHIYTGGLDRSGADGNFACAWQDATTQVIFHVATLMPNKETDSSCRSKKMHIGNDFVTIVYDDSDAGYQFETVTGQFNFVEIVIRSISHGLNTIMVHVKNECKAAVEEFNLRQQLVISDASLANIVRQMAIQYNMLATLVYNNPQAAVMSYTLNWVERLRRIKKLNDQTAEIERSKVSPPMGDIPQQDIDANVTKSVTCSKVLLETLSKNSVIRK</sequence>
<evidence type="ECO:0000259" key="3">
    <source>
        <dbReference type="PROSITE" id="PS50085"/>
    </source>
</evidence>
<dbReference type="PRINTS" id="PR01431">
    <property type="entry name" value="TUBERIN"/>
</dbReference>
<dbReference type="GO" id="GO:0005737">
    <property type="term" value="C:cytoplasm"/>
    <property type="evidence" value="ECO:0000318"/>
    <property type="project" value="GO_Central"/>
</dbReference>
<feature type="compositionally biased region" description="Polar residues" evidence="2">
    <location>
        <begin position="1073"/>
        <end position="1084"/>
    </location>
</feature>
<feature type="compositionally biased region" description="Polar residues" evidence="2">
    <location>
        <begin position="1234"/>
        <end position="1250"/>
    </location>
</feature>
<dbReference type="Pfam" id="PF02145">
    <property type="entry name" value="Rap_GAP"/>
    <property type="match status" value="1"/>
</dbReference>
<dbReference type="RefSeq" id="XP_002116811.1">
    <property type="nucleotide sequence ID" value="XM_002116775.1"/>
</dbReference>
<evidence type="ECO:0000313" key="5">
    <source>
        <dbReference type="Proteomes" id="UP000009022"/>
    </source>
</evidence>
<dbReference type="InterPro" id="IPR003913">
    <property type="entry name" value="Tuberin"/>
</dbReference>
<dbReference type="Pfam" id="PF03542">
    <property type="entry name" value="Tuberin"/>
    <property type="match status" value="1"/>
</dbReference>
<dbReference type="GO" id="GO:0051056">
    <property type="term" value="P:regulation of small GTPase mediated signal transduction"/>
    <property type="evidence" value="ECO:0007669"/>
    <property type="project" value="InterPro"/>
</dbReference>
<dbReference type="FunFam" id="3.40.50.11210:FF:000007">
    <property type="entry name" value="Tuberous sclerosis 2"/>
    <property type="match status" value="1"/>
</dbReference>